<comment type="caution">
    <text evidence="2">The sequence shown here is derived from an EMBL/GenBank/DDBJ whole genome shotgun (WGS) entry which is preliminary data.</text>
</comment>
<dbReference type="AlphaFoldDB" id="A0A7J5YQ34"/>
<proteinExistence type="predicted"/>
<gene>
    <name evidence="2" type="ORF">F7725_013454</name>
</gene>
<evidence type="ECO:0000313" key="3">
    <source>
        <dbReference type="Proteomes" id="UP000518266"/>
    </source>
</evidence>
<accession>A0A7J5YQ34</accession>
<name>A0A7J5YQ34_DISMA</name>
<feature type="non-terminal residue" evidence="2">
    <location>
        <position position="1"/>
    </location>
</feature>
<keyword evidence="3" id="KW-1185">Reference proteome</keyword>
<sequence length="188" mass="20787">MGEERSGGGRRQWNPLQVFGPDLSRGRWNPLQEFGPALSRGQWNPLQVFGPSEQRAVESTPGIWTRAWNPLQVFGPDLSRGRWNPLQVFGPSEQRAWNPLQEFGPALSRGRWNPLQVFGAAGIVTGQWWRWLRCRPAALKVELLAAIRQDERSVAGCPLQQMGGPAGAGGLKNQSQDPRGGGGRRMGL</sequence>
<evidence type="ECO:0000313" key="2">
    <source>
        <dbReference type="EMBL" id="KAF3851682.1"/>
    </source>
</evidence>
<feature type="compositionally biased region" description="Gly residues" evidence="1">
    <location>
        <begin position="179"/>
        <end position="188"/>
    </location>
</feature>
<feature type="region of interest" description="Disordered" evidence="1">
    <location>
        <begin position="158"/>
        <end position="188"/>
    </location>
</feature>
<evidence type="ECO:0000256" key="1">
    <source>
        <dbReference type="SAM" id="MobiDB-lite"/>
    </source>
</evidence>
<protein>
    <submittedName>
        <fullName evidence="2">Uncharacterized protein</fullName>
    </submittedName>
</protein>
<reference evidence="2 3" key="1">
    <citation type="submission" date="2020-03" db="EMBL/GenBank/DDBJ databases">
        <title>Dissostichus mawsoni Genome sequencing and assembly.</title>
        <authorList>
            <person name="Park H."/>
        </authorList>
    </citation>
    <scope>NUCLEOTIDE SEQUENCE [LARGE SCALE GENOMIC DNA]</scope>
    <source>
        <strain evidence="2">DM0001</strain>
        <tissue evidence="2">Muscle</tissue>
    </source>
</reference>
<dbReference type="EMBL" id="JAAKFY010000010">
    <property type="protein sequence ID" value="KAF3851682.1"/>
    <property type="molecule type" value="Genomic_DNA"/>
</dbReference>
<dbReference type="Proteomes" id="UP000518266">
    <property type="component" value="Unassembled WGS sequence"/>
</dbReference>
<organism evidence="2 3">
    <name type="scientific">Dissostichus mawsoni</name>
    <name type="common">Antarctic cod</name>
    <dbReference type="NCBI Taxonomy" id="36200"/>
    <lineage>
        <taxon>Eukaryota</taxon>
        <taxon>Metazoa</taxon>
        <taxon>Chordata</taxon>
        <taxon>Craniata</taxon>
        <taxon>Vertebrata</taxon>
        <taxon>Euteleostomi</taxon>
        <taxon>Actinopterygii</taxon>
        <taxon>Neopterygii</taxon>
        <taxon>Teleostei</taxon>
        <taxon>Neoteleostei</taxon>
        <taxon>Acanthomorphata</taxon>
        <taxon>Eupercaria</taxon>
        <taxon>Perciformes</taxon>
        <taxon>Notothenioidei</taxon>
        <taxon>Nototheniidae</taxon>
        <taxon>Dissostichus</taxon>
    </lineage>
</organism>